<organism evidence="2 3">
    <name type="scientific">Jeotgalibacillus malaysiensis</name>
    <dbReference type="NCBI Taxonomy" id="1508404"/>
    <lineage>
        <taxon>Bacteria</taxon>
        <taxon>Bacillati</taxon>
        <taxon>Bacillota</taxon>
        <taxon>Bacilli</taxon>
        <taxon>Bacillales</taxon>
        <taxon>Caryophanaceae</taxon>
        <taxon>Jeotgalibacillus</taxon>
    </lineage>
</organism>
<proteinExistence type="predicted"/>
<geneLocation type="plasmid" evidence="3"/>
<name>A0A0B5AX19_9BACL</name>
<dbReference type="KEGG" id="jeo:JMA_38050"/>
<keyword evidence="2" id="KW-0614">Plasmid</keyword>
<keyword evidence="3" id="KW-1185">Reference proteome</keyword>
<gene>
    <name evidence="2" type="ORF">JMA_38050</name>
</gene>
<reference evidence="2 3" key="1">
    <citation type="submission" date="2014-08" db="EMBL/GenBank/DDBJ databases">
        <title>Complete genome of a marine bacteria Jeotgalibacillus malaysiensis.</title>
        <authorList>
            <person name="Yaakop A.S."/>
            <person name="Chan K.-G."/>
            <person name="Goh K.M."/>
        </authorList>
    </citation>
    <scope>NUCLEOTIDE SEQUENCE [LARGE SCALE GENOMIC DNA]</scope>
    <source>
        <strain evidence="2 3">D5</strain>
        <plasmid evidence="3">Plasmid</plasmid>
    </source>
</reference>
<dbReference type="AlphaFoldDB" id="A0A0B5AX19"/>
<evidence type="ECO:0000313" key="2">
    <source>
        <dbReference type="EMBL" id="AJD93123.1"/>
    </source>
</evidence>
<feature type="region of interest" description="Disordered" evidence="1">
    <location>
        <begin position="1"/>
        <end position="24"/>
    </location>
</feature>
<evidence type="ECO:0000256" key="1">
    <source>
        <dbReference type="SAM" id="MobiDB-lite"/>
    </source>
</evidence>
<dbReference type="EMBL" id="CP009417">
    <property type="protein sequence ID" value="AJD93123.1"/>
    <property type="molecule type" value="Genomic_DNA"/>
</dbReference>
<accession>A0A0B5AX19</accession>
<dbReference type="BioCyc" id="JESP1508404:G14D9-13089-MONOMER"/>
<feature type="compositionally biased region" description="Basic and acidic residues" evidence="1">
    <location>
        <begin position="7"/>
        <end position="24"/>
    </location>
</feature>
<dbReference type="HOGENOM" id="CLU_2259979_0_0_9"/>
<evidence type="ECO:0000313" key="3">
    <source>
        <dbReference type="Proteomes" id="UP000031449"/>
    </source>
</evidence>
<dbReference type="Proteomes" id="UP000031449">
    <property type="component" value="Plasmid unnamed"/>
</dbReference>
<protein>
    <submittedName>
        <fullName evidence="2">Uncharacterized protein</fullName>
    </submittedName>
</protein>
<sequence length="103" mass="11770">MTRRKMNKTENAEQLTSHKEHPRLLTEDAPLVDMNIHEYMDYLETRFLELAEESGVTYKKVEPGQGKVIIKENGVILGELGELGDIYDLNDFSDFPNGGKLDE</sequence>